<dbReference type="GO" id="GO:0005776">
    <property type="term" value="C:autophagosome"/>
    <property type="evidence" value="ECO:0007669"/>
    <property type="project" value="TreeGrafter"/>
</dbReference>
<evidence type="ECO:0000256" key="13">
    <source>
        <dbReference type="ARBA" id="ARBA00048679"/>
    </source>
</evidence>
<dbReference type="GO" id="GO:0000422">
    <property type="term" value="P:autophagy of mitochondrion"/>
    <property type="evidence" value="ECO:0007669"/>
    <property type="project" value="TreeGrafter"/>
</dbReference>
<protein>
    <recommendedName>
        <fullName evidence="3">Serine/threonine-protein kinase ATG1</fullName>
        <ecNumber evidence="2">2.7.11.1</ecNumber>
    </recommendedName>
    <alternativeName>
        <fullName evidence="11">Autophagy-related protein 1</fullName>
    </alternativeName>
    <alternativeName>
        <fullName evidence="4">Serine/threonine-protein kinase atg1</fullName>
    </alternativeName>
</protein>
<feature type="compositionally biased region" description="Polar residues" evidence="14">
    <location>
        <begin position="319"/>
        <end position="331"/>
    </location>
</feature>
<accession>A0AAD4KYJ0</accession>
<dbReference type="PANTHER" id="PTHR24348">
    <property type="entry name" value="SERINE/THREONINE-PROTEIN KINASE UNC-51-RELATED"/>
    <property type="match status" value="1"/>
</dbReference>
<dbReference type="PROSITE" id="PS50004">
    <property type="entry name" value="C2"/>
    <property type="match status" value="1"/>
</dbReference>
<evidence type="ECO:0000256" key="6">
    <source>
        <dbReference type="ARBA" id="ARBA00022679"/>
    </source>
</evidence>
<comment type="subcellular location">
    <subcellularLocation>
        <location evidence="1">Preautophagosomal structure membrane</location>
        <topology evidence="1">Peripheral membrane protein</topology>
    </subcellularLocation>
</comment>
<dbReference type="GO" id="GO:0005524">
    <property type="term" value="F:ATP binding"/>
    <property type="evidence" value="ECO:0007669"/>
    <property type="project" value="UniProtKB-KW"/>
</dbReference>
<dbReference type="SUPFAM" id="SSF56112">
    <property type="entry name" value="Protein kinase-like (PK-like)"/>
    <property type="match status" value="1"/>
</dbReference>
<evidence type="ECO:0000256" key="7">
    <source>
        <dbReference type="ARBA" id="ARBA00022741"/>
    </source>
</evidence>
<dbReference type="Pfam" id="PF00069">
    <property type="entry name" value="Pkinase"/>
    <property type="match status" value="1"/>
</dbReference>
<dbReference type="EC" id="2.7.11.1" evidence="2"/>
<keyword evidence="8 17" id="KW-0418">Kinase</keyword>
<keyword evidence="10" id="KW-0072">Autophagy</keyword>
<keyword evidence="9" id="KW-0067">ATP-binding</keyword>
<dbReference type="InterPro" id="IPR035892">
    <property type="entry name" value="C2_domain_sf"/>
</dbReference>
<dbReference type="AlphaFoldDB" id="A0AAD4KYJ0"/>
<dbReference type="PANTHER" id="PTHR24348:SF22">
    <property type="entry name" value="NON-SPECIFIC SERINE_THREONINE PROTEIN KINASE"/>
    <property type="match status" value="1"/>
</dbReference>
<dbReference type="Pfam" id="PF00168">
    <property type="entry name" value="C2"/>
    <property type="match status" value="1"/>
</dbReference>
<comment type="catalytic activity">
    <reaction evidence="13">
        <text>L-seryl-[protein] + ATP = O-phospho-L-seryl-[protein] + ADP + H(+)</text>
        <dbReference type="Rhea" id="RHEA:17989"/>
        <dbReference type="Rhea" id="RHEA-COMP:9863"/>
        <dbReference type="Rhea" id="RHEA-COMP:11604"/>
        <dbReference type="ChEBI" id="CHEBI:15378"/>
        <dbReference type="ChEBI" id="CHEBI:29999"/>
        <dbReference type="ChEBI" id="CHEBI:30616"/>
        <dbReference type="ChEBI" id="CHEBI:83421"/>
        <dbReference type="ChEBI" id="CHEBI:456216"/>
        <dbReference type="EC" id="2.7.11.1"/>
    </reaction>
</comment>
<dbReference type="GO" id="GO:0061709">
    <property type="term" value="P:reticulophagy"/>
    <property type="evidence" value="ECO:0007669"/>
    <property type="project" value="TreeGrafter"/>
</dbReference>
<dbReference type="GO" id="GO:0010506">
    <property type="term" value="P:regulation of autophagy"/>
    <property type="evidence" value="ECO:0007669"/>
    <property type="project" value="InterPro"/>
</dbReference>
<evidence type="ECO:0000256" key="4">
    <source>
        <dbReference type="ARBA" id="ARBA00019599"/>
    </source>
</evidence>
<dbReference type="GO" id="GO:0034045">
    <property type="term" value="C:phagophore assembly site membrane"/>
    <property type="evidence" value="ECO:0007669"/>
    <property type="project" value="UniProtKB-SubCell"/>
</dbReference>
<dbReference type="EMBL" id="JAJTJA010000002">
    <property type="protein sequence ID" value="KAH8703900.1"/>
    <property type="molecule type" value="Genomic_DNA"/>
</dbReference>
<dbReference type="GO" id="GO:0004674">
    <property type="term" value="F:protein serine/threonine kinase activity"/>
    <property type="evidence" value="ECO:0007669"/>
    <property type="project" value="UniProtKB-KW"/>
</dbReference>
<evidence type="ECO:0000256" key="3">
    <source>
        <dbReference type="ARBA" id="ARBA00018572"/>
    </source>
</evidence>
<dbReference type="GO" id="GO:0034727">
    <property type="term" value="P:piecemeal microautophagy of the nucleus"/>
    <property type="evidence" value="ECO:0007669"/>
    <property type="project" value="TreeGrafter"/>
</dbReference>
<sequence>MEQFMNWPLCNWRLQTTYDDNGDRCHQGSTGDESWHPVKRLGSGSFGDVWQERCTSGPSQNGVRAVKHLHKRQTKFLEMSQRELDALDTFSAAEYKRHLVQFLGWFDDSEHLYIAMEFIEHGDLQSFITAPFPEPEAASIVTQVAQALQYMHRKNFVHRDVKPSNILVSSPGPNWHVKLADFGIAKKTDGTALGTHYIGSPGYMAPELYDNLSPHYTAAVDVWALGAVAFCLRTCSPPFRTIKHLLDYARDHRIQFPLRPLGTSSGFCMNFVLGTMAELPERRLTIEHVLAHDWLSEHATVHQGDNMDIASLTKLTTWSTSPSNAWSNTYDGTEKQQPPPLSTTTPITAPSPLPLKREQSMEGELARNLEDIRLGSSEQGNDDKTKGHPNLRLTIIGTHGLHKRHIFRPDPFAVVTVNGEETHRTSVRYGTVNPYWNERFDLLRSEEIQEAKPGFSRSRDNPGWRCHRFNNGR</sequence>
<feature type="domain" description="Protein kinase" evidence="16">
    <location>
        <begin position="35"/>
        <end position="295"/>
    </location>
</feature>
<dbReference type="InterPro" id="IPR011009">
    <property type="entry name" value="Kinase-like_dom_sf"/>
</dbReference>
<evidence type="ECO:0000256" key="8">
    <source>
        <dbReference type="ARBA" id="ARBA00022777"/>
    </source>
</evidence>
<dbReference type="Proteomes" id="UP001201262">
    <property type="component" value="Unassembled WGS sequence"/>
</dbReference>
<reference evidence="17" key="1">
    <citation type="submission" date="2021-12" db="EMBL/GenBank/DDBJ databases">
        <title>Convergent genome expansion in fungi linked to evolution of root-endophyte symbiosis.</title>
        <authorList>
            <consortium name="DOE Joint Genome Institute"/>
            <person name="Ke Y.-H."/>
            <person name="Bonito G."/>
            <person name="Liao H.-L."/>
            <person name="Looney B."/>
            <person name="Rojas-Flechas A."/>
            <person name="Nash J."/>
            <person name="Hameed K."/>
            <person name="Schadt C."/>
            <person name="Martin F."/>
            <person name="Crous P.W."/>
            <person name="Miettinen O."/>
            <person name="Magnuson J.K."/>
            <person name="Labbe J."/>
            <person name="Jacobson D."/>
            <person name="Doktycz M.J."/>
            <person name="Veneault-Fourrey C."/>
            <person name="Kuo A."/>
            <person name="Mondo S."/>
            <person name="Calhoun S."/>
            <person name="Riley R."/>
            <person name="Ohm R."/>
            <person name="LaButti K."/>
            <person name="Andreopoulos B."/>
            <person name="Pangilinan J."/>
            <person name="Nolan M."/>
            <person name="Tritt A."/>
            <person name="Clum A."/>
            <person name="Lipzen A."/>
            <person name="Daum C."/>
            <person name="Barry K."/>
            <person name="Grigoriev I.V."/>
            <person name="Vilgalys R."/>
        </authorList>
    </citation>
    <scope>NUCLEOTIDE SEQUENCE</scope>
    <source>
        <strain evidence="17">PMI_201</strain>
    </source>
</reference>
<evidence type="ECO:0000256" key="12">
    <source>
        <dbReference type="ARBA" id="ARBA00047899"/>
    </source>
</evidence>
<keyword evidence="6" id="KW-0808">Transferase</keyword>
<feature type="region of interest" description="Disordered" evidence="14">
    <location>
        <begin position="319"/>
        <end position="363"/>
    </location>
</feature>
<evidence type="ECO:0000256" key="14">
    <source>
        <dbReference type="SAM" id="MobiDB-lite"/>
    </source>
</evidence>
<evidence type="ECO:0000256" key="2">
    <source>
        <dbReference type="ARBA" id="ARBA00012513"/>
    </source>
</evidence>
<dbReference type="InterPro" id="IPR000008">
    <property type="entry name" value="C2_dom"/>
</dbReference>
<keyword evidence="18" id="KW-1185">Reference proteome</keyword>
<evidence type="ECO:0000256" key="11">
    <source>
        <dbReference type="ARBA" id="ARBA00030237"/>
    </source>
</evidence>
<comment type="catalytic activity">
    <reaction evidence="12">
        <text>L-threonyl-[protein] + ATP = O-phospho-L-threonyl-[protein] + ADP + H(+)</text>
        <dbReference type="Rhea" id="RHEA:46608"/>
        <dbReference type="Rhea" id="RHEA-COMP:11060"/>
        <dbReference type="Rhea" id="RHEA-COMP:11605"/>
        <dbReference type="ChEBI" id="CHEBI:15378"/>
        <dbReference type="ChEBI" id="CHEBI:30013"/>
        <dbReference type="ChEBI" id="CHEBI:30616"/>
        <dbReference type="ChEBI" id="CHEBI:61977"/>
        <dbReference type="ChEBI" id="CHEBI:456216"/>
        <dbReference type="EC" id="2.7.11.1"/>
    </reaction>
</comment>
<dbReference type="GO" id="GO:0042594">
    <property type="term" value="P:response to starvation"/>
    <property type="evidence" value="ECO:0007669"/>
    <property type="project" value="TreeGrafter"/>
</dbReference>
<dbReference type="GO" id="GO:0005829">
    <property type="term" value="C:cytosol"/>
    <property type="evidence" value="ECO:0007669"/>
    <property type="project" value="TreeGrafter"/>
</dbReference>
<gene>
    <name evidence="17" type="ORF">BGW36DRAFT_93575</name>
</gene>
<name>A0AAD4KYJ0_9EURO</name>
<evidence type="ECO:0000256" key="1">
    <source>
        <dbReference type="ARBA" id="ARBA00004623"/>
    </source>
</evidence>
<evidence type="ECO:0000313" key="18">
    <source>
        <dbReference type="Proteomes" id="UP001201262"/>
    </source>
</evidence>
<evidence type="ECO:0000259" key="15">
    <source>
        <dbReference type="PROSITE" id="PS50004"/>
    </source>
</evidence>
<dbReference type="PROSITE" id="PS00108">
    <property type="entry name" value="PROTEIN_KINASE_ST"/>
    <property type="match status" value="1"/>
</dbReference>
<dbReference type="PROSITE" id="PS50011">
    <property type="entry name" value="PROTEIN_KINASE_DOM"/>
    <property type="match status" value="1"/>
</dbReference>
<dbReference type="SMART" id="SM00220">
    <property type="entry name" value="S_TKc"/>
    <property type="match status" value="1"/>
</dbReference>
<organism evidence="17 18">
    <name type="scientific">Talaromyces proteolyticus</name>
    <dbReference type="NCBI Taxonomy" id="1131652"/>
    <lineage>
        <taxon>Eukaryota</taxon>
        <taxon>Fungi</taxon>
        <taxon>Dikarya</taxon>
        <taxon>Ascomycota</taxon>
        <taxon>Pezizomycotina</taxon>
        <taxon>Eurotiomycetes</taxon>
        <taxon>Eurotiomycetidae</taxon>
        <taxon>Eurotiales</taxon>
        <taxon>Trichocomaceae</taxon>
        <taxon>Talaromyces</taxon>
        <taxon>Talaromyces sect. Bacilispori</taxon>
    </lineage>
</organism>
<evidence type="ECO:0000256" key="10">
    <source>
        <dbReference type="ARBA" id="ARBA00023006"/>
    </source>
</evidence>
<keyword evidence="7" id="KW-0547">Nucleotide-binding</keyword>
<dbReference type="RefSeq" id="XP_046076918.1">
    <property type="nucleotide sequence ID" value="XM_046222710.1"/>
</dbReference>
<dbReference type="InterPro" id="IPR008271">
    <property type="entry name" value="Ser/Thr_kinase_AS"/>
</dbReference>
<feature type="domain" description="C2" evidence="15">
    <location>
        <begin position="368"/>
        <end position="473"/>
    </location>
</feature>
<evidence type="ECO:0000256" key="9">
    <source>
        <dbReference type="ARBA" id="ARBA00022840"/>
    </source>
</evidence>
<dbReference type="Gene3D" id="1.10.510.10">
    <property type="entry name" value="Transferase(Phosphotransferase) domain 1"/>
    <property type="match status" value="1"/>
</dbReference>
<proteinExistence type="predicted"/>
<dbReference type="SUPFAM" id="SSF49562">
    <property type="entry name" value="C2 domain (Calcium/lipid-binding domain, CaLB)"/>
    <property type="match status" value="1"/>
</dbReference>
<evidence type="ECO:0000313" key="17">
    <source>
        <dbReference type="EMBL" id="KAH8703900.1"/>
    </source>
</evidence>
<dbReference type="InterPro" id="IPR045269">
    <property type="entry name" value="Atg1-like"/>
</dbReference>
<dbReference type="Gene3D" id="2.60.40.150">
    <property type="entry name" value="C2 domain"/>
    <property type="match status" value="1"/>
</dbReference>
<dbReference type="InterPro" id="IPR000719">
    <property type="entry name" value="Prot_kinase_dom"/>
</dbReference>
<dbReference type="GeneID" id="70252996"/>
<evidence type="ECO:0000256" key="5">
    <source>
        <dbReference type="ARBA" id="ARBA00022527"/>
    </source>
</evidence>
<keyword evidence="5" id="KW-0723">Serine/threonine-protein kinase</keyword>
<comment type="caution">
    <text evidence="17">The sequence shown here is derived from an EMBL/GenBank/DDBJ whole genome shotgun (WGS) entry which is preliminary data.</text>
</comment>
<evidence type="ECO:0000259" key="16">
    <source>
        <dbReference type="PROSITE" id="PS50011"/>
    </source>
</evidence>
<dbReference type="GO" id="GO:0000045">
    <property type="term" value="P:autophagosome assembly"/>
    <property type="evidence" value="ECO:0007669"/>
    <property type="project" value="TreeGrafter"/>
</dbReference>